<proteinExistence type="predicted"/>
<reference evidence="1" key="1">
    <citation type="submission" date="2014-09" db="EMBL/GenBank/DDBJ databases">
        <authorList>
            <person name="Magalhaes I.L.F."/>
            <person name="Oliveira U."/>
            <person name="Santos F.R."/>
            <person name="Vidigal T.H.D.A."/>
            <person name="Brescovit A.D."/>
            <person name="Santos A.J."/>
        </authorList>
    </citation>
    <scope>NUCLEOTIDE SEQUENCE</scope>
    <source>
        <tissue evidence="1">Shoot tissue taken approximately 20 cm above the soil surface</tissue>
    </source>
</reference>
<protein>
    <submittedName>
        <fullName evidence="1">Uncharacterized protein</fullName>
    </submittedName>
</protein>
<sequence length="226" mass="26719">MKKTKFTEWMEANKNYEEARELTYADFPTKWVWIAKDKRWKKITQGYAIGRIYYAHPASGERYYLRMLLNTVKGCKSYADIRTVDGVVHQTFKSACQALGFLDDDNEWIECINEAANWASETQLRQLFTTILSHCEVTQPKRLWESTWEALSEDIQHKRRIILNFPTLQLTDSQKKSYTLIEIEKLMQQAGKSLKEYPEIDLPNTDELEELGNRLINEELNYDWDT</sequence>
<dbReference type="AlphaFoldDB" id="A0A0A9CYT8"/>
<dbReference type="PANTHER" id="PTHR10492:SF101">
    <property type="entry name" value="ATP-DEPENDENT DNA HELICASE"/>
    <property type="match status" value="1"/>
</dbReference>
<dbReference type="EMBL" id="GBRH01217129">
    <property type="protein sequence ID" value="JAD80766.1"/>
    <property type="molecule type" value="Transcribed_RNA"/>
</dbReference>
<reference evidence="1" key="2">
    <citation type="journal article" date="2015" name="Data Brief">
        <title>Shoot transcriptome of the giant reed, Arundo donax.</title>
        <authorList>
            <person name="Barrero R.A."/>
            <person name="Guerrero F.D."/>
            <person name="Moolhuijzen P."/>
            <person name="Goolsby J.A."/>
            <person name="Tidwell J."/>
            <person name="Bellgard S.E."/>
            <person name="Bellgard M.I."/>
        </authorList>
    </citation>
    <scope>NUCLEOTIDE SEQUENCE</scope>
    <source>
        <tissue evidence="1">Shoot tissue taken approximately 20 cm above the soil surface</tissue>
    </source>
</reference>
<accession>A0A0A9CYT8</accession>
<dbReference type="PANTHER" id="PTHR10492">
    <property type="match status" value="1"/>
</dbReference>
<name>A0A0A9CYT8_ARUDO</name>
<evidence type="ECO:0000313" key="1">
    <source>
        <dbReference type="EMBL" id="JAD80766.1"/>
    </source>
</evidence>
<organism evidence="1">
    <name type="scientific">Arundo donax</name>
    <name type="common">Giant reed</name>
    <name type="synonym">Donax arundinaceus</name>
    <dbReference type="NCBI Taxonomy" id="35708"/>
    <lineage>
        <taxon>Eukaryota</taxon>
        <taxon>Viridiplantae</taxon>
        <taxon>Streptophyta</taxon>
        <taxon>Embryophyta</taxon>
        <taxon>Tracheophyta</taxon>
        <taxon>Spermatophyta</taxon>
        <taxon>Magnoliopsida</taxon>
        <taxon>Liliopsida</taxon>
        <taxon>Poales</taxon>
        <taxon>Poaceae</taxon>
        <taxon>PACMAD clade</taxon>
        <taxon>Arundinoideae</taxon>
        <taxon>Arundineae</taxon>
        <taxon>Arundo</taxon>
    </lineage>
</organism>